<evidence type="ECO:0000313" key="2">
    <source>
        <dbReference type="EMBL" id="PIO37960.1"/>
    </source>
</evidence>
<evidence type="ECO:0000313" key="3">
    <source>
        <dbReference type="Proteomes" id="UP000228934"/>
    </source>
</evidence>
<dbReference type="GO" id="GO:0055080">
    <property type="term" value="P:monoatomic cation homeostasis"/>
    <property type="evidence" value="ECO:0007669"/>
    <property type="project" value="TreeGrafter"/>
</dbReference>
<organism evidence="2 3">
    <name type="scientific">Aquarana catesbeiana</name>
    <name type="common">American bullfrog</name>
    <name type="synonym">Rana catesbeiana</name>
    <dbReference type="NCBI Taxonomy" id="8400"/>
    <lineage>
        <taxon>Eukaryota</taxon>
        <taxon>Metazoa</taxon>
        <taxon>Chordata</taxon>
        <taxon>Craniata</taxon>
        <taxon>Vertebrata</taxon>
        <taxon>Euteleostomi</taxon>
        <taxon>Amphibia</taxon>
        <taxon>Batrachia</taxon>
        <taxon>Anura</taxon>
        <taxon>Neobatrachia</taxon>
        <taxon>Ranoidea</taxon>
        <taxon>Ranidae</taxon>
        <taxon>Aquarana</taxon>
    </lineage>
</organism>
<gene>
    <name evidence="2" type="ORF">AB205_0050670</name>
</gene>
<dbReference type="GO" id="GO:0034703">
    <property type="term" value="C:cation channel complex"/>
    <property type="evidence" value="ECO:0007669"/>
    <property type="project" value="TreeGrafter"/>
</dbReference>
<reference evidence="3" key="1">
    <citation type="journal article" date="2017" name="Nat. Commun.">
        <title>The North American bullfrog draft genome provides insight into hormonal regulation of long noncoding RNA.</title>
        <authorList>
            <person name="Hammond S.A."/>
            <person name="Warren R.L."/>
            <person name="Vandervalk B.P."/>
            <person name="Kucuk E."/>
            <person name="Khan H."/>
            <person name="Gibb E.A."/>
            <person name="Pandoh P."/>
            <person name="Kirk H."/>
            <person name="Zhao Y."/>
            <person name="Jones M."/>
            <person name="Mungall A.J."/>
            <person name="Coope R."/>
            <person name="Pleasance S."/>
            <person name="Moore R.A."/>
            <person name="Holt R.A."/>
            <person name="Round J.M."/>
            <person name="Ohora S."/>
            <person name="Walle B.V."/>
            <person name="Veldhoen N."/>
            <person name="Helbing C.C."/>
            <person name="Birol I."/>
        </authorList>
    </citation>
    <scope>NUCLEOTIDE SEQUENCE [LARGE SCALE GENOMIC DNA]</scope>
</reference>
<dbReference type="AlphaFoldDB" id="A0A2G9SCS1"/>
<dbReference type="GO" id="GO:0005261">
    <property type="term" value="F:monoatomic cation channel activity"/>
    <property type="evidence" value="ECO:0007669"/>
    <property type="project" value="TreeGrafter"/>
</dbReference>
<dbReference type="InterPro" id="IPR045852">
    <property type="entry name" value="UNC80_central"/>
</dbReference>
<dbReference type="PANTHER" id="PTHR31781">
    <property type="entry name" value="UNC80"/>
    <property type="match status" value="1"/>
</dbReference>
<dbReference type="Pfam" id="PF19424">
    <property type="entry name" value="UNC80"/>
    <property type="match status" value="1"/>
</dbReference>
<dbReference type="OrthoDB" id="5584001at2759"/>
<feature type="domain" description="Protein UNC80 central region" evidence="1">
    <location>
        <begin position="1"/>
        <end position="60"/>
    </location>
</feature>
<proteinExistence type="predicted"/>
<protein>
    <recommendedName>
        <fullName evidence="1">Protein UNC80 central region domain-containing protein</fullName>
    </recommendedName>
</protein>
<dbReference type="Proteomes" id="UP000228934">
    <property type="component" value="Unassembled WGS sequence"/>
</dbReference>
<evidence type="ECO:0000259" key="1">
    <source>
        <dbReference type="Pfam" id="PF19424"/>
    </source>
</evidence>
<accession>A0A2G9SCS1</accession>
<dbReference type="PANTHER" id="PTHR31781:SF1">
    <property type="entry name" value="PROTEIN UNC-80 HOMOLOG"/>
    <property type="match status" value="1"/>
</dbReference>
<sequence>MFLLCAVKVPDAVSEMLTSEFQHPETGQRLNAILKFHTLWRFRYQVWPRMEEGAQQIYKVQNITLFD</sequence>
<dbReference type="EMBL" id="KV925118">
    <property type="protein sequence ID" value="PIO37960.1"/>
    <property type="molecule type" value="Genomic_DNA"/>
</dbReference>
<keyword evidence="3" id="KW-1185">Reference proteome</keyword>
<name>A0A2G9SCS1_AQUCT</name>
<dbReference type="GO" id="GO:0030424">
    <property type="term" value="C:axon"/>
    <property type="evidence" value="ECO:0007669"/>
    <property type="project" value="TreeGrafter"/>
</dbReference>